<sequence length="67" mass="6825">MNLKNEGIDIEVSSCIFKSVAGVDGDCMAASVAGFSSKDPSLPQVDDNGCSGGGRMLKLATAGEDEK</sequence>
<evidence type="ECO:0000313" key="1">
    <source>
        <dbReference type="Proteomes" id="UP000887565"/>
    </source>
</evidence>
<proteinExistence type="predicted"/>
<organism evidence="1 2">
    <name type="scientific">Romanomermis culicivorax</name>
    <name type="common">Nematode worm</name>
    <dbReference type="NCBI Taxonomy" id="13658"/>
    <lineage>
        <taxon>Eukaryota</taxon>
        <taxon>Metazoa</taxon>
        <taxon>Ecdysozoa</taxon>
        <taxon>Nematoda</taxon>
        <taxon>Enoplea</taxon>
        <taxon>Dorylaimia</taxon>
        <taxon>Mermithida</taxon>
        <taxon>Mermithoidea</taxon>
        <taxon>Mermithidae</taxon>
        <taxon>Romanomermis</taxon>
    </lineage>
</organism>
<name>A0A915KCX0_ROMCU</name>
<accession>A0A915KCX0</accession>
<keyword evidence="1" id="KW-1185">Reference proteome</keyword>
<dbReference type="WBParaSite" id="nRc.2.0.1.t35759-RA">
    <property type="protein sequence ID" value="nRc.2.0.1.t35759-RA"/>
    <property type="gene ID" value="nRc.2.0.1.g35759"/>
</dbReference>
<dbReference type="AlphaFoldDB" id="A0A915KCX0"/>
<dbReference type="Proteomes" id="UP000887565">
    <property type="component" value="Unplaced"/>
</dbReference>
<evidence type="ECO:0000313" key="2">
    <source>
        <dbReference type="WBParaSite" id="nRc.2.0.1.t35759-RA"/>
    </source>
</evidence>
<protein>
    <submittedName>
        <fullName evidence="2">Uncharacterized protein</fullName>
    </submittedName>
</protein>
<reference evidence="2" key="1">
    <citation type="submission" date="2022-11" db="UniProtKB">
        <authorList>
            <consortium name="WormBaseParasite"/>
        </authorList>
    </citation>
    <scope>IDENTIFICATION</scope>
</reference>